<dbReference type="AlphaFoldDB" id="A0A2I0TXK0"/>
<sequence>MATVWCPFGITQAPMLPGQAFGCPGEKPMDVWVALTGHVPPMCPGERPPCVVRFRNDVVLPEVVMEKPPGQTETLMATTEMPQEMSAMDEVPQEMPLATAELPTEVLPAMPSVVPPAEAGKDPCGVELPPCAGKSGTCPGEEPPMAVPVLPASLQMPAEQPLRLVPRGTCLMHNWQEERATNHLDTVPGQEPGNEGFTYRHGHPGLLAHQLISSPIHSTTTKDTYRPPHSVLLLGRGQREAMLEYMLYQKYRKEMLEKICLPRKPMESISTTHRDFGARGCQFTSPPTTQPHNYCTEQPRSFWLEQAHSLPGVTGIRSGDSPFRRNAAFTTPITEYLEQPLPSTPLSSRLMQ</sequence>
<dbReference type="GO" id="GO:0045944">
    <property type="term" value="P:positive regulation of transcription by RNA polymerase II"/>
    <property type="evidence" value="ECO:0007669"/>
    <property type="project" value="TreeGrafter"/>
</dbReference>
<proteinExistence type="predicted"/>
<keyword evidence="2" id="KW-1185">Reference proteome</keyword>
<gene>
    <name evidence="1" type="ORF">llap_11137</name>
</gene>
<protein>
    <submittedName>
        <fullName evidence="1">Sperm-associated antigen 8</fullName>
    </submittedName>
</protein>
<dbReference type="EMBL" id="KZ506713">
    <property type="protein sequence ID" value="PKU38555.1"/>
    <property type="molecule type" value="Genomic_DNA"/>
</dbReference>
<dbReference type="GO" id="GO:0005737">
    <property type="term" value="C:cytoplasm"/>
    <property type="evidence" value="ECO:0007669"/>
    <property type="project" value="TreeGrafter"/>
</dbReference>
<evidence type="ECO:0000313" key="2">
    <source>
        <dbReference type="Proteomes" id="UP000233556"/>
    </source>
</evidence>
<dbReference type="GO" id="GO:0008017">
    <property type="term" value="F:microtubule binding"/>
    <property type="evidence" value="ECO:0007669"/>
    <property type="project" value="InterPro"/>
</dbReference>
<dbReference type="PANTHER" id="PTHR15510:SF5">
    <property type="entry name" value="SPERM-ASSOCIATED ANTIGEN 8"/>
    <property type="match status" value="1"/>
</dbReference>
<name>A0A2I0TXK0_LIMLA</name>
<dbReference type="GO" id="GO:0005634">
    <property type="term" value="C:nucleus"/>
    <property type="evidence" value="ECO:0007669"/>
    <property type="project" value="TreeGrafter"/>
</dbReference>
<dbReference type="InterPro" id="IPR026124">
    <property type="entry name" value="Sperm-assoc_Ag8"/>
</dbReference>
<reference evidence="2" key="2">
    <citation type="submission" date="2017-12" db="EMBL/GenBank/DDBJ databases">
        <title>Genome sequence of the Bar-tailed Godwit (Limosa lapponica baueri).</title>
        <authorList>
            <person name="Lima N.C.B."/>
            <person name="Parody-Merino A.M."/>
            <person name="Battley P.F."/>
            <person name="Fidler A.E."/>
            <person name="Prosdocimi F."/>
        </authorList>
    </citation>
    <scope>NUCLEOTIDE SEQUENCE [LARGE SCALE GENOMIC DNA]</scope>
</reference>
<dbReference type="PANTHER" id="PTHR15510">
    <property type="entry name" value="SPERM-ASSOCIATED ANTIGEN 8"/>
    <property type="match status" value="1"/>
</dbReference>
<dbReference type="Pfam" id="PF22584">
    <property type="entry name" value="CFAP143"/>
    <property type="match status" value="1"/>
</dbReference>
<evidence type="ECO:0000313" key="1">
    <source>
        <dbReference type="EMBL" id="PKU38555.1"/>
    </source>
</evidence>
<accession>A0A2I0TXK0</accession>
<dbReference type="OrthoDB" id="2120499at2759"/>
<organism evidence="1 2">
    <name type="scientific">Limosa lapponica baueri</name>
    <dbReference type="NCBI Taxonomy" id="1758121"/>
    <lineage>
        <taxon>Eukaryota</taxon>
        <taxon>Metazoa</taxon>
        <taxon>Chordata</taxon>
        <taxon>Craniata</taxon>
        <taxon>Vertebrata</taxon>
        <taxon>Euteleostomi</taxon>
        <taxon>Archelosauria</taxon>
        <taxon>Archosauria</taxon>
        <taxon>Dinosauria</taxon>
        <taxon>Saurischia</taxon>
        <taxon>Theropoda</taxon>
        <taxon>Coelurosauria</taxon>
        <taxon>Aves</taxon>
        <taxon>Neognathae</taxon>
        <taxon>Neoaves</taxon>
        <taxon>Charadriiformes</taxon>
        <taxon>Scolopacidae</taxon>
        <taxon>Limosa</taxon>
    </lineage>
</organism>
<reference evidence="2" key="1">
    <citation type="submission" date="2017-11" db="EMBL/GenBank/DDBJ databases">
        <authorList>
            <person name="Lima N.C."/>
            <person name="Parody-Merino A.M."/>
            <person name="Battley P.F."/>
            <person name="Fidler A.E."/>
            <person name="Prosdocimi F."/>
        </authorList>
    </citation>
    <scope>NUCLEOTIDE SEQUENCE [LARGE SCALE GENOMIC DNA]</scope>
</reference>
<dbReference type="Proteomes" id="UP000233556">
    <property type="component" value="Unassembled WGS sequence"/>
</dbReference>